<accession>A0A438I4C4</accession>
<name>A0A438I4C4_VITVI</name>
<dbReference type="EMBL" id="QGNW01000144">
    <property type="protein sequence ID" value="RVW91558.1"/>
    <property type="molecule type" value="Genomic_DNA"/>
</dbReference>
<organism evidence="1 2">
    <name type="scientific">Vitis vinifera</name>
    <name type="common">Grape</name>
    <dbReference type="NCBI Taxonomy" id="29760"/>
    <lineage>
        <taxon>Eukaryota</taxon>
        <taxon>Viridiplantae</taxon>
        <taxon>Streptophyta</taxon>
        <taxon>Embryophyta</taxon>
        <taxon>Tracheophyta</taxon>
        <taxon>Spermatophyta</taxon>
        <taxon>Magnoliopsida</taxon>
        <taxon>eudicotyledons</taxon>
        <taxon>Gunneridae</taxon>
        <taxon>Pentapetalae</taxon>
        <taxon>rosids</taxon>
        <taxon>Vitales</taxon>
        <taxon>Vitaceae</taxon>
        <taxon>Viteae</taxon>
        <taxon>Vitis</taxon>
    </lineage>
</organism>
<proteinExistence type="predicted"/>
<dbReference type="Proteomes" id="UP000288805">
    <property type="component" value="Unassembled WGS sequence"/>
</dbReference>
<comment type="caution">
    <text evidence="1">The sequence shown here is derived from an EMBL/GenBank/DDBJ whole genome shotgun (WGS) entry which is preliminary data.</text>
</comment>
<evidence type="ECO:0000313" key="2">
    <source>
        <dbReference type="Proteomes" id="UP000288805"/>
    </source>
</evidence>
<evidence type="ECO:0000313" key="1">
    <source>
        <dbReference type="EMBL" id="RVW91558.1"/>
    </source>
</evidence>
<sequence>MALEKIFSASSKVRVMQFRLEFQTTRKGAMSMMEYLKVRTIVDNLAVIGEPKKTPYLLMLLSPDSCPVGVSADSCPAGAPWMRERKSIPWRVRFTGVVPYAKDIAPESKSLPSVGNSRKSYLKVTSQRLARGKLVHFHGWKSLALPSVGPEGTPLREQAPERSILGFRQQKSNGKYLPMSVANFGRLQEPFRRRKMVSAKFRRHSRGLRNYFATPSYLHRAAKLASTMRFLASFSRHKSCIVRRRNTLLYKNAAKSLRNKRVISQHFAKCFIQLGVIGSCIIWTSESAPKVAATTVIKNMLSGRFSLLFLLTIRIYSWQMTSKLCPRFLIALLSIDLLW</sequence>
<protein>
    <submittedName>
        <fullName evidence="1">Uncharacterized protein</fullName>
    </submittedName>
</protein>
<reference evidence="1 2" key="1">
    <citation type="journal article" date="2018" name="PLoS Genet.">
        <title>Population sequencing reveals clonal diversity and ancestral inbreeding in the grapevine cultivar Chardonnay.</title>
        <authorList>
            <person name="Roach M.J."/>
            <person name="Johnson D.L."/>
            <person name="Bohlmann J."/>
            <person name="van Vuuren H.J."/>
            <person name="Jones S.J."/>
            <person name="Pretorius I.S."/>
            <person name="Schmidt S.A."/>
            <person name="Borneman A.R."/>
        </authorList>
    </citation>
    <scope>NUCLEOTIDE SEQUENCE [LARGE SCALE GENOMIC DNA]</scope>
    <source>
        <strain evidence="2">cv. Chardonnay</strain>
        <tissue evidence="1">Leaf</tissue>
    </source>
</reference>
<dbReference type="AlphaFoldDB" id="A0A438I4C4"/>
<gene>
    <name evidence="1" type="ORF">CK203_046218</name>
</gene>